<feature type="region of interest" description="Disordered" evidence="9">
    <location>
        <begin position="13"/>
        <end position="34"/>
    </location>
</feature>
<evidence type="ECO:0000256" key="7">
    <source>
        <dbReference type="ARBA" id="ARBA00022694"/>
    </source>
</evidence>
<dbReference type="Pfam" id="PF05625">
    <property type="entry name" value="PAXNEB"/>
    <property type="match status" value="1"/>
</dbReference>
<dbReference type="OrthoDB" id="289162at2759"/>
<organism evidence="10 11">
    <name type="scientific">Lomentospora prolificans</name>
    <dbReference type="NCBI Taxonomy" id="41688"/>
    <lineage>
        <taxon>Eukaryota</taxon>
        <taxon>Fungi</taxon>
        <taxon>Dikarya</taxon>
        <taxon>Ascomycota</taxon>
        <taxon>Pezizomycotina</taxon>
        <taxon>Sordariomycetes</taxon>
        <taxon>Hypocreomycetidae</taxon>
        <taxon>Microascales</taxon>
        <taxon>Microascaceae</taxon>
        <taxon>Lomentospora</taxon>
    </lineage>
</organism>
<evidence type="ECO:0000256" key="9">
    <source>
        <dbReference type="SAM" id="MobiDB-lite"/>
    </source>
</evidence>
<dbReference type="FunCoup" id="A0A2N3NGL0">
    <property type="interactions" value="713"/>
</dbReference>
<evidence type="ECO:0000256" key="5">
    <source>
        <dbReference type="ARBA" id="ARBA00020265"/>
    </source>
</evidence>
<comment type="similarity">
    <text evidence="4">Belongs to the ELP4 family.</text>
</comment>
<dbReference type="UniPathway" id="UPA00988"/>
<dbReference type="GO" id="GO:0005737">
    <property type="term" value="C:cytoplasm"/>
    <property type="evidence" value="ECO:0007669"/>
    <property type="project" value="UniProtKB-SubCell"/>
</dbReference>
<keyword evidence="7" id="KW-0819">tRNA processing</keyword>
<dbReference type="Gene3D" id="3.40.50.300">
    <property type="entry name" value="P-loop containing nucleotide triphosphate hydrolases"/>
    <property type="match status" value="1"/>
</dbReference>
<name>A0A2N3NGL0_9PEZI</name>
<comment type="pathway">
    <text evidence="3">tRNA modification; 5-methoxycarbonylmethyl-2-thiouridine-tRNA biosynthesis.</text>
</comment>
<dbReference type="EMBL" id="NLAX01000008">
    <property type="protein sequence ID" value="PKS11599.1"/>
    <property type="molecule type" value="Genomic_DNA"/>
</dbReference>
<dbReference type="GO" id="GO:0033588">
    <property type="term" value="C:elongator holoenzyme complex"/>
    <property type="evidence" value="ECO:0007669"/>
    <property type="project" value="InterPro"/>
</dbReference>
<keyword evidence="6" id="KW-0963">Cytoplasm</keyword>
<evidence type="ECO:0000313" key="10">
    <source>
        <dbReference type="EMBL" id="PKS11599.1"/>
    </source>
</evidence>
<dbReference type="GO" id="GO:0008023">
    <property type="term" value="C:transcription elongation factor complex"/>
    <property type="evidence" value="ECO:0007669"/>
    <property type="project" value="TreeGrafter"/>
</dbReference>
<evidence type="ECO:0000256" key="2">
    <source>
        <dbReference type="ARBA" id="ARBA00004496"/>
    </source>
</evidence>
<dbReference type="CDD" id="cd19494">
    <property type="entry name" value="Elp4"/>
    <property type="match status" value="1"/>
</dbReference>
<proteinExistence type="inferred from homology"/>
<dbReference type="STRING" id="41688.A0A2N3NGL0"/>
<dbReference type="Proteomes" id="UP000233524">
    <property type="component" value="Unassembled WGS sequence"/>
</dbReference>
<dbReference type="AlphaFoldDB" id="A0A2N3NGL0"/>
<dbReference type="PANTHER" id="PTHR12896:SF1">
    <property type="entry name" value="ELONGATOR COMPLEX PROTEIN 4"/>
    <property type="match status" value="1"/>
</dbReference>
<dbReference type="PANTHER" id="PTHR12896">
    <property type="entry name" value="PAX6 NEIGHBOR PROTEIN PAXNEB"/>
    <property type="match status" value="1"/>
</dbReference>
<comment type="subcellular location">
    <subcellularLocation>
        <location evidence="2">Cytoplasm</location>
    </subcellularLocation>
    <subcellularLocation>
        <location evidence="1">Nucleus</location>
    </subcellularLocation>
</comment>
<protein>
    <recommendedName>
        <fullName evidence="5">Elongator complex protein 4</fullName>
    </recommendedName>
</protein>
<evidence type="ECO:0000256" key="8">
    <source>
        <dbReference type="ARBA" id="ARBA00023242"/>
    </source>
</evidence>
<reference evidence="10 11" key="1">
    <citation type="journal article" date="2017" name="G3 (Bethesda)">
        <title>First Draft Genome Sequence of the Pathogenic Fungus Lomentospora prolificans (Formerly Scedosporium prolificans).</title>
        <authorList>
            <person name="Luo R."/>
            <person name="Zimin A."/>
            <person name="Workman R."/>
            <person name="Fan Y."/>
            <person name="Pertea G."/>
            <person name="Grossman N."/>
            <person name="Wear M.P."/>
            <person name="Jia B."/>
            <person name="Miller H."/>
            <person name="Casadevall A."/>
            <person name="Timp W."/>
            <person name="Zhang S.X."/>
            <person name="Salzberg S.L."/>
        </authorList>
    </citation>
    <scope>NUCLEOTIDE SEQUENCE [LARGE SCALE GENOMIC DNA]</scope>
    <source>
        <strain evidence="10 11">JHH-5317</strain>
    </source>
</reference>
<evidence type="ECO:0000256" key="3">
    <source>
        <dbReference type="ARBA" id="ARBA00005043"/>
    </source>
</evidence>
<comment type="caution">
    <text evidence="10">The sequence shown here is derived from an EMBL/GenBank/DDBJ whole genome shotgun (WGS) entry which is preliminary data.</text>
</comment>
<evidence type="ECO:0000256" key="1">
    <source>
        <dbReference type="ARBA" id="ARBA00004123"/>
    </source>
</evidence>
<evidence type="ECO:0000256" key="6">
    <source>
        <dbReference type="ARBA" id="ARBA00022490"/>
    </source>
</evidence>
<accession>A0A2N3NGL0</accession>
<dbReference type="GO" id="GO:0002098">
    <property type="term" value="P:tRNA wobble uridine modification"/>
    <property type="evidence" value="ECO:0007669"/>
    <property type="project" value="InterPro"/>
</dbReference>
<keyword evidence="11" id="KW-1185">Reference proteome</keyword>
<sequence length="373" mass="40686">MPFHRKNAIVGSLSQSQAQPIPTEARRNTLPVGIRSSPLDGRSILSTGTASLDAVLGGHSGLPLGTCLLLQENGTTDFGGVLLRYFAAEGLVQGHQVHVLGFGDSWLNELPGLAIPNKSSRPDPANDRSEMKIAWRYDTLGNHHRREIGPSGIDPMGMFCHTFDIGKRLKISDVRGTLLSYPMDTVLGGNCDRITRSHTEQRPLPRFIRELADRLDAASSDVVHRVVLPNFLSPTTYDMYGSPAEEVLQFMHGLRGLLRRYDQQLSVVVHFPTTLYPRTSGMTRWMELFSDGALELTAIAGGPHGGTSQGVLISHSLPTQNERGRGSQVVGSHANLSFKLSRSSGLLIEELSLPPVLGDDPTSQLPKELTLEF</sequence>
<dbReference type="InParanoid" id="A0A2N3NGL0"/>
<dbReference type="VEuPathDB" id="FungiDB:jhhlp_003364"/>
<keyword evidence="8" id="KW-0539">Nucleus</keyword>
<gene>
    <name evidence="10" type="ORF">jhhlp_003364</name>
</gene>
<evidence type="ECO:0000313" key="11">
    <source>
        <dbReference type="Proteomes" id="UP000233524"/>
    </source>
</evidence>
<evidence type="ECO:0000256" key="4">
    <source>
        <dbReference type="ARBA" id="ARBA00007573"/>
    </source>
</evidence>
<dbReference type="InterPro" id="IPR008728">
    <property type="entry name" value="Elongator_complex_protein_4"/>
</dbReference>
<dbReference type="InterPro" id="IPR027417">
    <property type="entry name" value="P-loop_NTPase"/>
</dbReference>